<dbReference type="PANTHER" id="PTHR11783">
    <property type="entry name" value="SULFOTRANSFERASE SULT"/>
    <property type="match status" value="1"/>
</dbReference>
<dbReference type="GO" id="GO:0008146">
    <property type="term" value="F:sulfotransferase activity"/>
    <property type="evidence" value="ECO:0007669"/>
    <property type="project" value="InterPro"/>
</dbReference>
<evidence type="ECO:0000313" key="5">
    <source>
        <dbReference type="Proteomes" id="UP000735302"/>
    </source>
</evidence>
<dbReference type="Pfam" id="PF00685">
    <property type="entry name" value="Sulfotransfer_1"/>
    <property type="match status" value="1"/>
</dbReference>
<sequence length="288" mass="33177">MGRYKRMHNHLVVDDSGKTMKVVKLDGKIYPAFGEEKIRGISSLAIRKDDVLLCGYIKTGCHWMFEILHMLLNGNPQLSKHGKELGGFIDALPELILDALPSPRILNSHLLYGELPREIQKMKTKIILTVRNPKDTVVSFYNHIITLKATYGYDGHFNDFFKLFMDGEVENGDYFDHVLDWQRAMKNQSDNDILMVSFEELKANPLKCVHTLAAFLDVPIDQTFAREIVDACSFSKLKHIRRNDGPFAKLFRKGIVGDWKNWLSAEQNAAIEKRWAEKMQNCIYQPEM</sequence>
<dbReference type="Gene3D" id="3.40.50.300">
    <property type="entry name" value="P-loop containing nucleotide triphosphate hydrolases"/>
    <property type="match status" value="1"/>
</dbReference>
<organism evidence="4 5">
    <name type="scientific">Plakobranchus ocellatus</name>
    <dbReference type="NCBI Taxonomy" id="259542"/>
    <lineage>
        <taxon>Eukaryota</taxon>
        <taxon>Metazoa</taxon>
        <taxon>Spiralia</taxon>
        <taxon>Lophotrochozoa</taxon>
        <taxon>Mollusca</taxon>
        <taxon>Gastropoda</taxon>
        <taxon>Heterobranchia</taxon>
        <taxon>Euthyneura</taxon>
        <taxon>Panpulmonata</taxon>
        <taxon>Sacoglossa</taxon>
        <taxon>Placobranchoidea</taxon>
        <taxon>Plakobranchidae</taxon>
        <taxon>Plakobranchus</taxon>
    </lineage>
</organism>
<comment type="similarity">
    <text evidence="1">Belongs to the sulfotransferase 1 family.</text>
</comment>
<protein>
    <submittedName>
        <fullName evidence="4">Sulfotransferase 1c2a-like</fullName>
    </submittedName>
</protein>
<dbReference type="InterPro" id="IPR000863">
    <property type="entry name" value="Sulfotransferase_dom"/>
</dbReference>
<gene>
    <name evidence="4" type="ORF">PoB_005778500</name>
</gene>
<name>A0AAV4CHL7_9GAST</name>
<proteinExistence type="inferred from homology"/>
<evidence type="ECO:0000259" key="3">
    <source>
        <dbReference type="Pfam" id="PF00685"/>
    </source>
</evidence>
<comment type="caution">
    <text evidence="4">The sequence shown here is derived from an EMBL/GenBank/DDBJ whole genome shotgun (WGS) entry which is preliminary data.</text>
</comment>
<feature type="domain" description="Sulfotransferase" evidence="3">
    <location>
        <begin position="48"/>
        <end position="281"/>
    </location>
</feature>
<evidence type="ECO:0000256" key="2">
    <source>
        <dbReference type="ARBA" id="ARBA00022679"/>
    </source>
</evidence>
<dbReference type="Proteomes" id="UP000735302">
    <property type="component" value="Unassembled WGS sequence"/>
</dbReference>
<accession>A0AAV4CHL7</accession>
<evidence type="ECO:0000313" key="4">
    <source>
        <dbReference type="EMBL" id="GFO31280.1"/>
    </source>
</evidence>
<keyword evidence="5" id="KW-1185">Reference proteome</keyword>
<keyword evidence="2" id="KW-0808">Transferase</keyword>
<dbReference type="SUPFAM" id="SSF52540">
    <property type="entry name" value="P-loop containing nucleoside triphosphate hydrolases"/>
    <property type="match status" value="1"/>
</dbReference>
<dbReference type="AlphaFoldDB" id="A0AAV4CHL7"/>
<reference evidence="4 5" key="1">
    <citation type="journal article" date="2021" name="Elife">
        <title>Chloroplast acquisition without the gene transfer in kleptoplastic sea slugs, Plakobranchus ocellatus.</title>
        <authorList>
            <person name="Maeda T."/>
            <person name="Takahashi S."/>
            <person name="Yoshida T."/>
            <person name="Shimamura S."/>
            <person name="Takaki Y."/>
            <person name="Nagai Y."/>
            <person name="Toyoda A."/>
            <person name="Suzuki Y."/>
            <person name="Arimoto A."/>
            <person name="Ishii H."/>
            <person name="Satoh N."/>
            <person name="Nishiyama T."/>
            <person name="Hasebe M."/>
            <person name="Maruyama T."/>
            <person name="Minagawa J."/>
            <person name="Obokata J."/>
            <person name="Shigenobu S."/>
        </authorList>
    </citation>
    <scope>NUCLEOTIDE SEQUENCE [LARGE SCALE GENOMIC DNA]</scope>
</reference>
<dbReference type="InterPro" id="IPR027417">
    <property type="entry name" value="P-loop_NTPase"/>
</dbReference>
<dbReference type="EMBL" id="BLXT01006386">
    <property type="protein sequence ID" value="GFO31280.1"/>
    <property type="molecule type" value="Genomic_DNA"/>
</dbReference>
<evidence type="ECO:0000256" key="1">
    <source>
        <dbReference type="ARBA" id="ARBA00005771"/>
    </source>
</evidence>